<dbReference type="PANTHER" id="PTHR13847">
    <property type="entry name" value="SARCOSINE DEHYDROGENASE-RELATED"/>
    <property type="match status" value="1"/>
</dbReference>
<dbReference type="Pfam" id="PF01266">
    <property type="entry name" value="DAO"/>
    <property type="match status" value="1"/>
</dbReference>
<dbReference type="SUPFAM" id="SSF51971">
    <property type="entry name" value="Nucleotide-binding domain"/>
    <property type="match status" value="1"/>
</dbReference>
<sequence>MGGAGGAGAPRSAVVVGAGIVGLSTAWFLQEQGVEVTVVERDRIAAGASWGNAGWLSPGLAVPLNEPAVLRYGMRALLDPRAPLYVPATTDTELLRFLALFAAHCRPAAWDRALRGNLPLNRACLEAYDELADGGVAAPTNSAPITALFASERAAARLLVELRHSADTGLPIEFSALTGEAARAAIPQASEKVRAAVRLDRQRYVDPGAFTHALADAVRRRGGTVVEGFEVTGLKQTRGSLSVHSTHGEVETADAVVAATGAWLGRQGRAWGIRVPLSAGRGYSFTVPLEEPVSGPVYLPEARVACTPYSGGLRVAGTMEFRRPDAPLDRARTDAIAASALPYLDGVDLSARSDEWVGPRPVTADGLPLIGATSVPGLYAAGGHGMWGLTHGPITGRLLARAIATGRTPAELRPFDPTR</sequence>
<dbReference type="Gene3D" id="3.30.9.10">
    <property type="entry name" value="D-Amino Acid Oxidase, subunit A, domain 2"/>
    <property type="match status" value="1"/>
</dbReference>
<dbReference type="InterPro" id="IPR006076">
    <property type="entry name" value="FAD-dep_OxRdtase"/>
</dbReference>
<comment type="caution">
    <text evidence="3">The sequence shown here is derived from an EMBL/GenBank/DDBJ whole genome shotgun (WGS) entry which is preliminary data.</text>
</comment>
<organism evidence="3 4">
    <name type="scientific">Nocardiopsis composta</name>
    <dbReference type="NCBI Taxonomy" id="157465"/>
    <lineage>
        <taxon>Bacteria</taxon>
        <taxon>Bacillati</taxon>
        <taxon>Actinomycetota</taxon>
        <taxon>Actinomycetes</taxon>
        <taxon>Streptosporangiales</taxon>
        <taxon>Nocardiopsidaceae</taxon>
        <taxon>Nocardiopsis</taxon>
    </lineage>
</organism>
<dbReference type="Proteomes" id="UP000572635">
    <property type="component" value="Unassembled WGS sequence"/>
</dbReference>
<dbReference type="EC" id="1.4.99.-" evidence="3"/>
<accession>A0A7W8QNC7</accession>
<name>A0A7W8QNC7_9ACTN</name>
<dbReference type="AlphaFoldDB" id="A0A7W8QNC7"/>
<keyword evidence="1 3" id="KW-0560">Oxidoreductase</keyword>
<evidence type="ECO:0000313" key="4">
    <source>
        <dbReference type="Proteomes" id="UP000572635"/>
    </source>
</evidence>
<dbReference type="EMBL" id="JACHDB010000001">
    <property type="protein sequence ID" value="MBB5433535.1"/>
    <property type="molecule type" value="Genomic_DNA"/>
</dbReference>
<dbReference type="GO" id="GO:0005737">
    <property type="term" value="C:cytoplasm"/>
    <property type="evidence" value="ECO:0007669"/>
    <property type="project" value="TreeGrafter"/>
</dbReference>
<reference evidence="3 4" key="1">
    <citation type="submission" date="2020-08" db="EMBL/GenBank/DDBJ databases">
        <title>Sequencing the genomes of 1000 actinobacteria strains.</title>
        <authorList>
            <person name="Klenk H.-P."/>
        </authorList>
    </citation>
    <scope>NUCLEOTIDE SEQUENCE [LARGE SCALE GENOMIC DNA]</scope>
    <source>
        <strain evidence="3 4">DSM 44551</strain>
    </source>
</reference>
<gene>
    <name evidence="3" type="ORF">HDA36_003619</name>
</gene>
<evidence type="ECO:0000256" key="1">
    <source>
        <dbReference type="ARBA" id="ARBA00023002"/>
    </source>
</evidence>
<evidence type="ECO:0000259" key="2">
    <source>
        <dbReference type="Pfam" id="PF01266"/>
    </source>
</evidence>
<dbReference type="SUPFAM" id="SSF54373">
    <property type="entry name" value="FAD-linked reductases, C-terminal domain"/>
    <property type="match status" value="1"/>
</dbReference>
<dbReference type="RefSeq" id="WP_184393364.1">
    <property type="nucleotide sequence ID" value="NZ_BAAAJD010000090.1"/>
</dbReference>
<dbReference type="GO" id="GO:0016491">
    <property type="term" value="F:oxidoreductase activity"/>
    <property type="evidence" value="ECO:0007669"/>
    <property type="project" value="UniProtKB-KW"/>
</dbReference>
<feature type="domain" description="FAD dependent oxidoreductase" evidence="2">
    <location>
        <begin position="13"/>
        <end position="401"/>
    </location>
</feature>
<dbReference type="Gene3D" id="3.50.50.60">
    <property type="entry name" value="FAD/NAD(P)-binding domain"/>
    <property type="match status" value="2"/>
</dbReference>
<keyword evidence="4" id="KW-1185">Reference proteome</keyword>
<protein>
    <submittedName>
        <fullName evidence="3">D-amino-acid dehydrogenase</fullName>
        <ecNumber evidence="3">1.4.99.-</ecNumber>
    </submittedName>
</protein>
<evidence type="ECO:0000313" key="3">
    <source>
        <dbReference type="EMBL" id="MBB5433535.1"/>
    </source>
</evidence>
<dbReference type="InterPro" id="IPR036188">
    <property type="entry name" value="FAD/NAD-bd_sf"/>
</dbReference>
<dbReference type="PANTHER" id="PTHR13847:SF289">
    <property type="entry name" value="GLYCINE OXIDASE"/>
    <property type="match status" value="1"/>
</dbReference>
<proteinExistence type="predicted"/>